<dbReference type="Proteomes" id="UP000603640">
    <property type="component" value="Unassembled WGS sequence"/>
</dbReference>
<keyword evidence="2" id="KW-0812">Transmembrane</keyword>
<evidence type="ECO:0000256" key="2">
    <source>
        <dbReference type="SAM" id="Phobius"/>
    </source>
</evidence>
<proteinExistence type="predicted"/>
<keyword evidence="4" id="KW-0378">Hydrolase</keyword>
<accession>A0A923N6F5</accession>
<organism evidence="4 5">
    <name type="scientific">Pontibacter cellulosilyticus</name>
    <dbReference type="NCBI Taxonomy" id="1720253"/>
    <lineage>
        <taxon>Bacteria</taxon>
        <taxon>Pseudomonadati</taxon>
        <taxon>Bacteroidota</taxon>
        <taxon>Cytophagia</taxon>
        <taxon>Cytophagales</taxon>
        <taxon>Hymenobacteraceae</taxon>
        <taxon>Pontibacter</taxon>
    </lineage>
</organism>
<reference evidence="4" key="1">
    <citation type="submission" date="2020-08" db="EMBL/GenBank/DDBJ databases">
        <title>Pontibacter sp. SD6 16S ribosomal RNA gene Genome sequencing and assembly.</title>
        <authorList>
            <person name="Kang M."/>
        </authorList>
    </citation>
    <scope>NUCLEOTIDE SEQUENCE</scope>
    <source>
        <strain evidence="4">SD6</strain>
    </source>
</reference>
<feature type="transmembrane region" description="Helical" evidence="2">
    <location>
        <begin position="35"/>
        <end position="55"/>
    </location>
</feature>
<dbReference type="Gene3D" id="3.60.10.10">
    <property type="entry name" value="Endonuclease/exonuclease/phosphatase"/>
    <property type="match status" value="1"/>
</dbReference>
<gene>
    <name evidence="4" type="ORF">H8S84_09410</name>
</gene>
<dbReference type="AlphaFoldDB" id="A0A923N6F5"/>
<evidence type="ECO:0000256" key="1">
    <source>
        <dbReference type="SAM" id="MobiDB-lite"/>
    </source>
</evidence>
<dbReference type="InterPro" id="IPR005135">
    <property type="entry name" value="Endo/exonuclease/phosphatase"/>
</dbReference>
<evidence type="ECO:0000259" key="3">
    <source>
        <dbReference type="Pfam" id="PF03372"/>
    </source>
</evidence>
<keyword evidence="4" id="KW-0540">Nuclease</keyword>
<keyword evidence="4" id="KW-0255">Endonuclease</keyword>
<dbReference type="EMBL" id="JACRVF010000002">
    <property type="protein sequence ID" value="MBC5993049.1"/>
    <property type="molecule type" value="Genomic_DNA"/>
</dbReference>
<evidence type="ECO:0000313" key="5">
    <source>
        <dbReference type="Proteomes" id="UP000603640"/>
    </source>
</evidence>
<dbReference type="SUPFAM" id="SSF56219">
    <property type="entry name" value="DNase I-like"/>
    <property type="match status" value="1"/>
</dbReference>
<keyword evidence="2" id="KW-0472">Membrane</keyword>
<keyword evidence="5" id="KW-1185">Reference proteome</keyword>
<name>A0A923N6F5_9BACT</name>
<dbReference type="GO" id="GO:0004519">
    <property type="term" value="F:endonuclease activity"/>
    <property type="evidence" value="ECO:0007669"/>
    <property type="project" value="UniProtKB-KW"/>
</dbReference>
<dbReference type="RefSeq" id="WP_187067062.1">
    <property type="nucleotide sequence ID" value="NZ_JACRVF010000002.1"/>
</dbReference>
<keyword evidence="2" id="KW-1133">Transmembrane helix</keyword>
<dbReference type="InterPro" id="IPR036691">
    <property type="entry name" value="Endo/exonu/phosph_ase_sf"/>
</dbReference>
<feature type="compositionally biased region" description="Basic and acidic residues" evidence="1">
    <location>
        <begin position="328"/>
        <end position="372"/>
    </location>
</feature>
<protein>
    <submittedName>
        <fullName evidence="4">Endonuclease/exonuclease/phosphatase family protein</fullName>
    </submittedName>
</protein>
<evidence type="ECO:0000313" key="4">
    <source>
        <dbReference type="EMBL" id="MBC5993049.1"/>
    </source>
</evidence>
<sequence>MKSALIIFGFIFTLFSILPFIKSPLWWIRVLDFPRLHVAVFLTIILVTYILSFGLGGTTEKVMLVVWFLAIVNEIRYVFWFTPVARVEGLRTEQKHPANAFTIMIANVRMVNKQHQKFKELVLLENPDMLIMNEPDEAWHESVRKEFDAHFPYSIKKPLDNTYGMLFWSKFKLHDSEVRFLVEDDIPSFYTVIELPNGKKFDLFTVHPQPPRLMLNTETREAELLMVARQAKKTNYPSIVAGDLNDVAWSSTTKLFKKISGMLDPRVGRGFYNTYNALVPFFRYPLDHVFYDPEFRLLSLRRLSKFGSDHFPIAISLNYEPLNGDEQEAPKADCEDKEEAKELIQEGLEKGEERNQEKKENGEQKAEKKPAH</sequence>
<feature type="domain" description="Endonuclease/exonuclease/phosphatase" evidence="3">
    <location>
        <begin position="106"/>
        <end position="310"/>
    </location>
</feature>
<comment type="caution">
    <text evidence="4">The sequence shown here is derived from an EMBL/GenBank/DDBJ whole genome shotgun (WGS) entry which is preliminary data.</text>
</comment>
<feature type="transmembrane region" description="Helical" evidence="2">
    <location>
        <begin position="62"/>
        <end position="81"/>
    </location>
</feature>
<feature type="region of interest" description="Disordered" evidence="1">
    <location>
        <begin position="324"/>
        <end position="372"/>
    </location>
</feature>
<dbReference type="Pfam" id="PF03372">
    <property type="entry name" value="Exo_endo_phos"/>
    <property type="match status" value="1"/>
</dbReference>